<evidence type="ECO:0000256" key="4">
    <source>
        <dbReference type="ARBA" id="ARBA00022598"/>
    </source>
</evidence>
<accession>A0AAV6GHB7</accession>
<evidence type="ECO:0000256" key="1">
    <source>
        <dbReference type="ARBA" id="ARBA00001936"/>
    </source>
</evidence>
<dbReference type="PANTHER" id="PTHR31219:SF2">
    <property type="entry name" value="RNA LIGASE 1"/>
    <property type="match status" value="1"/>
</dbReference>
<keyword evidence="4" id="KW-0436">Ligase</keyword>
<evidence type="ECO:0000313" key="12">
    <source>
        <dbReference type="EMBL" id="KAG5273035.1"/>
    </source>
</evidence>
<evidence type="ECO:0000256" key="3">
    <source>
        <dbReference type="ARBA" id="ARBA00012724"/>
    </source>
</evidence>
<keyword evidence="5" id="KW-0547">Nucleotide-binding</keyword>
<dbReference type="GO" id="GO:0042245">
    <property type="term" value="P:RNA repair"/>
    <property type="evidence" value="ECO:0007669"/>
    <property type="project" value="UniProtKB-KW"/>
</dbReference>
<evidence type="ECO:0000256" key="9">
    <source>
        <dbReference type="ARBA" id="ARBA00035168"/>
    </source>
</evidence>
<name>A0AAV6GHB7_9TELE</name>
<keyword evidence="7" id="KW-0067">ATP-binding</keyword>
<evidence type="ECO:0000256" key="8">
    <source>
        <dbReference type="ARBA" id="ARBA00034038"/>
    </source>
</evidence>
<evidence type="ECO:0000256" key="11">
    <source>
        <dbReference type="ARBA" id="ARBA00045151"/>
    </source>
</evidence>
<evidence type="ECO:0000256" key="6">
    <source>
        <dbReference type="ARBA" id="ARBA00022800"/>
    </source>
</evidence>
<comment type="catalytic activity">
    <reaction evidence="8">
        <text>ATP + (ribonucleotide)n-3'-hydroxyl + 5'-phospho-(ribonucleotide)m = (ribonucleotide)n+m + AMP + diphosphate.</text>
        <dbReference type="EC" id="6.5.1.3"/>
    </reaction>
</comment>
<comment type="function">
    <text evidence="11">Functions as an RNA ligase, in vitro. The ligation reaction entails three nucleotidyl transfer steps. In the first step, the RNA ligase reacts with ATP in the absence of nucleic acid to form a covalent ligase-AMP intermediate and release pyrophosphate. In step 2, the ligase-AMP binds to the nucleic acid and transfers the adenylate to the 5'-PO4 terminus to form an adenylylated intermediate. In step 3, the RNA ligase directs the attack of the 3'-OH on the 5'-phosphoanhydride linkage, resulting in a repaired 3'-5' phosphodiester and release of AMP. Exhibits selectivity for single-stranded RNA substrates and may not have nick-sealing activity on double-stranded DNA-RNA hybrids. May play a role in maintaining RNA integrity under stress conditions, for example in response to reactive oxygen species (ROS).</text>
</comment>
<dbReference type="EMBL" id="JADWDJ010000011">
    <property type="protein sequence ID" value="KAG5273035.1"/>
    <property type="molecule type" value="Genomic_DNA"/>
</dbReference>
<keyword evidence="13" id="KW-1185">Reference proteome</keyword>
<dbReference type="Proteomes" id="UP000823561">
    <property type="component" value="Chromosome 11"/>
</dbReference>
<dbReference type="Pfam" id="PF17720">
    <property type="entry name" value="RLIG1"/>
    <property type="match status" value="1"/>
</dbReference>
<proteinExistence type="predicted"/>
<organism evidence="12 13">
    <name type="scientific">Alosa alosa</name>
    <name type="common">allis shad</name>
    <dbReference type="NCBI Taxonomy" id="278164"/>
    <lineage>
        <taxon>Eukaryota</taxon>
        <taxon>Metazoa</taxon>
        <taxon>Chordata</taxon>
        <taxon>Craniata</taxon>
        <taxon>Vertebrata</taxon>
        <taxon>Euteleostomi</taxon>
        <taxon>Actinopterygii</taxon>
        <taxon>Neopterygii</taxon>
        <taxon>Teleostei</taxon>
        <taxon>Clupei</taxon>
        <taxon>Clupeiformes</taxon>
        <taxon>Clupeoidei</taxon>
        <taxon>Clupeidae</taxon>
        <taxon>Alosa</taxon>
    </lineage>
</organism>
<reference evidence="12" key="1">
    <citation type="submission" date="2020-10" db="EMBL/GenBank/DDBJ databases">
        <title>Chromosome-scale genome assembly of the Allis shad, Alosa alosa.</title>
        <authorList>
            <person name="Margot Z."/>
            <person name="Christophe K."/>
            <person name="Cabau C."/>
            <person name="Louis A."/>
            <person name="Berthelot C."/>
            <person name="Parey E."/>
            <person name="Roest Crollius H."/>
            <person name="Montfort J."/>
            <person name="Robinson-Rechavi M."/>
            <person name="Bucao C."/>
            <person name="Bouchez O."/>
            <person name="Gislard M."/>
            <person name="Lluch J."/>
            <person name="Milhes M."/>
            <person name="Lampietro C."/>
            <person name="Lopez Roques C."/>
            <person name="Donnadieu C."/>
            <person name="Braasch I."/>
            <person name="Desvignes T."/>
            <person name="Postlethwait J."/>
            <person name="Bobe J."/>
            <person name="Guiguen Y."/>
        </authorList>
    </citation>
    <scope>NUCLEOTIDE SEQUENCE</scope>
    <source>
        <strain evidence="12">M-15738</strain>
        <tissue evidence="12">Blood</tissue>
    </source>
</reference>
<sequence>MRRLGTVQQKTPCVFMTEVQDAPSGKHEAQPFRVVATEHLNSSSLDSDIYTAIATEKLDGTCCYVSTYKGQHYLWARLDRKPNKQAEKKFRKFQSSHKSGTGFTWNLQEDFKAVPDNWVPAQKVQHIDGDPVPDEYGHIPGGSNGYGYGIW</sequence>
<comment type="cofactor">
    <cofactor evidence="1">
        <name>Mn(2+)</name>
        <dbReference type="ChEBI" id="CHEBI:29035"/>
    </cofactor>
</comment>
<evidence type="ECO:0000256" key="10">
    <source>
        <dbReference type="ARBA" id="ARBA00035432"/>
    </source>
</evidence>
<dbReference type="GO" id="GO:0000302">
    <property type="term" value="P:response to reactive oxygen species"/>
    <property type="evidence" value="ECO:0007669"/>
    <property type="project" value="InterPro"/>
</dbReference>
<comment type="caution">
    <text evidence="12">The sequence shown here is derived from an EMBL/GenBank/DDBJ whole genome shotgun (WGS) entry which is preliminary data.</text>
</comment>
<comment type="cofactor">
    <cofactor evidence="2">
        <name>Mg(2+)</name>
        <dbReference type="ChEBI" id="CHEBI:18420"/>
    </cofactor>
</comment>
<protein>
    <recommendedName>
        <fullName evidence="9">RNA ligase 1</fullName>
        <ecNumber evidence="3">6.5.1.3</ecNumber>
    </recommendedName>
    <alternativeName>
        <fullName evidence="10">RNA ligase</fullName>
    </alternativeName>
</protein>
<dbReference type="GO" id="GO:0005524">
    <property type="term" value="F:ATP binding"/>
    <property type="evidence" value="ECO:0007669"/>
    <property type="project" value="UniProtKB-KW"/>
</dbReference>
<dbReference type="InterPro" id="IPR041211">
    <property type="entry name" value="RLIG1"/>
</dbReference>
<evidence type="ECO:0000256" key="2">
    <source>
        <dbReference type="ARBA" id="ARBA00001946"/>
    </source>
</evidence>
<dbReference type="EC" id="6.5.1.3" evidence="3"/>
<gene>
    <name evidence="12" type="ORF">AALO_G00146860</name>
</gene>
<evidence type="ECO:0000313" key="13">
    <source>
        <dbReference type="Proteomes" id="UP000823561"/>
    </source>
</evidence>
<keyword evidence="6" id="KW-0692">RNA repair</keyword>
<dbReference type="PANTHER" id="PTHR31219">
    <property type="entry name" value="CHROMOSOME 28 C12ORF29 HOMOLOG"/>
    <property type="match status" value="1"/>
</dbReference>
<dbReference type="GO" id="GO:0003972">
    <property type="term" value="F:RNA ligase (ATP) activity"/>
    <property type="evidence" value="ECO:0007669"/>
    <property type="project" value="UniProtKB-EC"/>
</dbReference>
<evidence type="ECO:0000256" key="7">
    <source>
        <dbReference type="ARBA" id="ARBA00022840"/>
    </source>
</evidence>
<evidence type="ECO:0000256" key="5">
    <source>
        <dbReference type="ARBA" id="ARBA00022741"/>
    </source>
</evidence>
<dbReference type="AlphaFoldDB" id="A0AAV6GHB7"/>